<dbReference type="InterPro" id="IPR009057">
    <property type="entry name" value="Homeodomain-like_sf"/>
</dbReference>
<feature type="domain" description="HTH tetR-type" evidence="6">
    <location>
        <begin position="5"/>
        <end position="65"/>
    </location>
</feature>
<dbReference type="PANTHER" id="PTHR30055:SF175">
    <property type="entry name" value="HTH-TYPE TRANSCRIPTIONAL REPRESSOR KSTR2"/>
    <property type="match status" value="1"/>
</dbReference>
<dbReference type="SUPFAM" id="SSF46689">
    <property type="entry name" value="Homeodomain-like"/>
    <property type="match status" value="1"/>
</dbReference>
<evidence type="ECO:0000256" key="3">
    <source>
        <dbReference type="ARBA" id="ARBA00023125"/>
    </source>
</evidence>
<evidence type="ECO:0000256" key="4">
    <source>
        <dbReference type="ARBA" id="ARBA00023163"/>
    </source>
</evidence>
<dbReference type="RefSeq" id="WP_083130991.1">
    <property type="nucleotide sequence ID" value="NZ_AP022606.1"/>
</dbReference>
<dbReference type="GO" id="GO:0003700">
    <property type="term" value="F:DNA-binding transcription factor activity"/>
    <property type="evidence" value="ECO:0007669"/>
    <property type="project" value="TreeGrafter"/>
</dbReference>
<dbReference type="Proteomes" id="UP000467379">
    <property type="component" value="Chromosome"/>
</dbReference>
<evidence type="ECO:0000313" key="7">
    <source>
        <dbReference type="EMBL" id="BBZ11941.1"/>
    </source>
</evidence>
<keyword evidence="3 5" id="KW-0238">DNA-binding</keyword>
<evidence type="ECO:0000256" key="2">
    <source>
        <dbReference type="ARBA" id="ARBA00023015"/>
    </source>
</evidence>
<evidence type="ECO:0000313" key="8">
    <source>
        <dbReference type="EMBL" id="ORA39508.1"/>
    </source>
</evidence>
<dbReference type="Pfam" id="PF00440">
    <property type="entry name" value="TetR_N"/>
    <property type="match status" value="1"/>
</dbReference>
<dbReference type="PROSITE" id="PS50977">
    <property type="entry name" value="HTH_TETR_2"/>
    <property type="match status" value="1"/>
</dbReference>
<dbReference type="AlphaFoldDB" id="A0A7I7W5G9"/>
<dbReference type="InterPro" id="IPR050109">
    <property type="entry name" value="HTH-type_TetR-like_transc_reg"/>
</dbReference>
<dbReference type="InterPro" id="IPR041490">
    <property type="entry name" value="KstR2_TetR_C"/>
</dbReference>
<dbReference type="SUPFAM" id="SSF48498">
    <property type="entry name" value="Tetracyclin repressor-like, C-terminal domain"/>
    <property type="match status" value="1"/>
</dbReference>
<reference evidence="8 9" key="1">
    <citation type="submission" date="2016-12" db="EMBL/GenBank/DDBJ databases">
        <title>The new phylogeny of genus Mycobacterium.</title>
        <authorList>
            <person name="Tortoli E."/>
            <person name="Trovato A."/>
            <person name="Cirillo D.M."/>
        </authorList>
    </citation>
    <scope>NUCLEOTIDE SEQUENCE [LARGE SCALE GENOMIC DNA]</scope>
    <source>
        <strain evidence="8 9">DSM 44624</strain>
    </source>
</reference>
<dbReference type="InterPro" id="IPR001647">
    <property type="entry name" value="HTH_TetR"/>
</dbReference>
<reference evidence="7" key="3">
    <citation type="submission" date="2020-02" db="EMBL/GenBank/DDBJ databases">
        <authorList>
            <person name="Matsumoto Y."/>
            <person name="Kinjo T."/>
            <person name="Motooka D."/>
            <person name="Nabeya D."/>
            <person name="Jung N."/>
            <person name="Uechi K."/>
            <person name="Horii T."/>
            <person name="Iida T."/>
            <person name="Fujita J."/>
            <person name="Nakamura S."/>
        </authorList>
    </citation>
    <scope>NUCLEOTIDE SEQUENCE</scope>
    <source>
        <strain evidence="7">JCM 12687</strain>
    </source>
</reference>
<keyword evidence="10" id="KW-1185">Reference proteome</keyword>
<dbReference type="PANTHER" id="PTHR30055">
    <property type="entry name" value="HTH-TYPE TRANSCRIPTIONAL REGULATOR RUTR"/>
    <property type="match status" value="1"/>
</dbReference>
<keyword evidence="1" id="KW-0678">Repressor</keyword>
<keyword evidence="4" id="KW-0804">Transcription</keyword>
<dbReference type="Proteomes" id="UP000192441">
    <property type="component" value="Unassembled WGS sequence"/>
</dbReference>
<dbReference type="GO" id="GO:0000976">
    <property type="term" value="F:transcription cis-regulatory region binding"/>
    <property type="evidence" value="ECO:0007669"/>
    <property type="project" value="TreeGrafter"/>
</dbReference>
<feature type="DNA-binding region" description="H-T-H motif" evidence="5">
    <location>
        <begin position="28"/>
        <end position="47"/>
    </location>
</feature>
<reference evidence="7 10" key="2">
    <citation type="journal article" date="2019" name="Emerg. Microbes Infect.">
        <title>Comprehensive subspecies identification of 175 nontuberculous mycobacteria species based on 7547 genomic profiles.</title>
        <authorList>
            <person name="Matsumoto Y."/>
            <person name="Kinjo T."/>
            <person name="Motooka D."/>
            <person name="Nabeya D."/>
            <person name="Jung N."/>
            <person name="Uechi K."/>
            <person name="Horii T."/>
            <person name="Iida T."/>
            <person name="Fujita J."/>
            <person name="Nakamura S."/>
        </authorList>
    </citation>
    <scope>NUCLEOTIDE SEQUENCE [LARGE SCALE GENOMIC DNA]</scope>
    <source>
        <strain evidence="7 10">JCM 12687</strain>
    </source>
</reference>
<sequence length="232" mass="25703">MPRSPGRRSEILDAFVRYVAERGYDRTNIGDIADELGMSKGTIVHHFGTKAQMLRELEESRLARQLEVLRMVWSRLAAPHERLAAIIYASTMLQVLARNATVASQREVVSLSDDPAMQQVRKSRQELQALTIDEIRKGVASGVFRDVDVELAALQLWGSLEWMWVWFDPDGSRTAEQVGAAFVDVFLGGLLLDRLGLSKWAGPSTEVVSVVRECLAAVSGVADWPPSGLADR</sequence>
<evidence type="ECO:0000259" key="6">
    <source>
        <dbReference type="PROSITE" id="PS50977"/>
    </source>
</evidence>
<evidence type="ECO:0000256" key="5">
    <source>
        <dbReference type="PROSITE-ProRule" id="PRU00335"/>
    </source>
</evidence>
<dbReference type="Gene3D" id="1.10.10.60">
    <property type="entry name" value="Homeodomain-like"/>
    <property type="match status" value="1"/>
</dbReference>
<protein>
    <submittedName>
        <fullName evidence="8">TetR family transcriptional regulator</fullName>
    </submittedName>
</protein>
<gene>
    <name evidence="8" type="ORF">BST20_08320</name>
    <name evidence="7" type="ORF">MBRA_21360</name>
</gene>
<name>A0A7I7W5G9_9MYCO</name>
<proteinExistence type="predicted"/>
<keyword evidence="2" id="KW-0805">Transcription regulation</keyword>
<dbReference type="EMBL" id="AP022606">
    <property type="protein sequence ID" value="BBZ11941.1"/>
    <property type="molecule type" value="Genomic_DNA"/>
</dbReference>
<dbReference type="InterPro" id="IPR036271">
    <property type="entry name" value="Tet_transcr_reg_TetR-rel_C_sf"/>
</dbReference>
<accession>A0A7I7W5G9</accession>
<dbReference type="PRINTS" id="PR00455">
    <property type="entry name" value="HTHTETR"/>
</dbReference>
<dbReference type="Pfam" id="PF17932">
    <property type="entry name" value="TetR_C_24"/>
    <property type="match status" value="1"/>
</dbReference>
<evidence type="ECO:0000313" key="10">
    <source>
        <dbReference type="Proteomes" id="UP000467379"/>
    </source>
</evidence>
<dbReference type="OrthoDB" id="1669699at2"/>
<evidence type="ECO:0000313" key="9">
    <source>
        <dbReference type="Proteomes" id="UP000192441"/>
    </source>
</evidence>
<evidence type="ECO:0000256" key="1">
    <source>
        <dbReference type="ARBA" id="ARBA00022491"/>
    </source>
</evidence>
<dbReference type="Gene3D" id="1.10.357.10">
    <property type="entry name" value="Tetracycline Repressor, domain 2"/>
    <property type="match status" value="1"/>
</dbReference>
<organism evidence="8 9">
    <name type="scientific">Mycobacterium branderi</name>
    <dbReference type="NCBI Taxonomy" id="43348"/>
    <lineage>
        <taxon>Bacteria</taxon>
        <taxon>Bacillati</taxon>
        <taxon>Actinomycetota</taxon>
        <taxon>Actinomycetes</taxon>
        <taxon>Mycobacteriales</taxon>
        <taxon>Mycobacteriaceae</taxon>
        <taxon>Mycobacterium</taxon>
    </lineage>
</organism>
<dbReference type="EMBL" id="MVHM01000003">
    <property type="protein sequence ID" value="ORA39508.1"/>
    <property type="molecule type" value="Genomic_DNA"/>
</dbReference>